<comment type="caution">
    <text evidence="3">The sequence shown here is derived from an EMBL/GenBank/DDBJ whole genome shotgun (WGS) entry which is preliminary data.</text>
</comment>
<keyword evidence="1" id="KW-0812">Transmembrane</keyword>
<dbReference type="Proteomes" id="UP001652432">
    <property type="component" value="Unassembled WGS sequence"/>
</dbReference>
<feature type="transmembrane region" description="Helical" evidence="1">
    <location>
        <begin position="66"/>
        <end position="83"/>
    </location>
</feature>
<evidence type="ECO:0000313" key="4">
    <source>
        <dbReference type="Proteomes" id="UP001652432"/>
    </source>
</evidence>
<evidence type="ECO:0000313" key="3">
    <source>
        <dbReference type="EMBL" id="MCU6743051.1"/>
    </source>
</evidence>
<feature type="transmembrane region" description="Helical" evidence="1">
    <location>
        <begin position="6"/>
        <end position="27"/>
    </location>
</feature>
<sequence length="94" mass="10662">MLSVLVSWIIIAGICLILGYGMIHYGYRHAEKNYLDQWDVYLVCGLMMVNIYAEVFSIFYKVGAKACLGLMIIGIVLVMTYCFKNRGGAQKRIL</sequence>
<organism evidence="3 4">
    <name type="scientific">Suilimivivens aceti</name>
    <dbReference type="NCBI Taxonomy" id="2981774"/>
    <lineage>
        <taxon>Bacteria</taxon>
        <taxon>Bacillati</taxon>
        <taxon>Bacillota</taxon>
        <taxon>Clostridia</taxon>
        <taxon>Lachnospirales</taxon>
        <taxon>Lachnospiraceae</taxon>
        <taxon>Suilimivivens</taxon>
    </lineage>
</organism>
<protein>
    <recommendedName>
        <fullName evidence="2">DUF8201 domain-containing protein</fullName>
    </recommendedName>
</protein>
<dbReference type="Pfam" id="PF26626">
    <property type="entry name" value="DUF8201"/>
    <property type="match status" value="1"/>
</dbReference>
<reference evidence="3 4" key="1">
    <citation type="journal article" date="2021" name="ISME Commun">
        <title>Automated analysis of genomic sequences facilitates high-throughput and comprehensive description of bacteria.</title>
        <authorList>
            <person name="Hitch T.C.A."/>
        </authorList>
    </citation>
    <scope>NUCLEOTIDE SEQUENCE [LARGE SCALE GENOMIC DNA]</scope>
    <source>
        <strain evidence="3 4">Sanger_18</strain>
    </source>
</reference>
<keyword evidence="1" id="KW-0472">Membrane</keyword>
<evidence type="ECO:0000259" key="2">
    <source>
        <dbReference type="Pfam" id="PF26626"/>
    </source>
</evidence>
<evidence type="ECO:0000256" key="1">
    <source>
        <dbReference type="SAM" id="Phobius"/>
    </source>
</evidence>
<accession>A0ABT2SZG1</accession>
<dbReference type="EMBL" id="JAOQKJ010000001">
    <property type="protein sequence ID" value="MCU6743051.1"/>
    <property type="molecule type" value="Genomic_DNA"/>
</dbReference>
<name>A0ABT2SZG1_9FIRM</name>
<feature type="domain" description="DUF8201" evidence="2">
    <location>
        <begin position="1"/>
        <end position="81"/>
    </location>
</feature>
<proteinExistence type="predicted"/>
<gene>
    <name evidence="3" type="ORF">OCV77_00785</name>
</gene>
<keyword evidence="1" id="KW-1133">Transmembrane helix</keyword>
<feature type="transmembrane region" description="Helical" evidence="1">
    <location>
        <begin position="39"/>
        <end position="60"/>
    </location>
</feature>
<dbReference type="RefSeq" id="WP_262572410.1">
    <property type="nucleotide sequence ID" value="NZ_JAOQKJ010000001.1"/>
</dbReference>
<dbReference type="InterPro" id="IPR058514">
    <property type="entry name" value="DUF8201"/>
</dbReference>
<keyword evidence="4" id="KW-1185">Reference proteome</keyword>